<dbReference type="Proteomes" id="UP001327560">
    <property type="component" value="Chromosome 5"/>
</dbReference>
<evidence type="ECO:0000313" key="2">
    <source>
        <dbReference type="EMBL" id="WOL07610.1"/>
    </source>
</evidence>
<protein>
    <recommendedName>
        <fullName evidence="1">Reverse transcriptase domain-containing protein</fullName>
    </recommendedName>
</protein>
<dbReference type="SUPFAM" id="SSF56672">
    <property type="entry name" value="DNA/RNA polymerases"/>
    <property type="match status" value="1"/>
</dbReference>
<dbReference type="InterPro" id="IPR000477">
    <property type="entry name" value="RT_dom"/>
</dbReference>
<dbReference type="Pfam" id="PF00078">
    <property type="entry name" value="RVT_1"/>
    <property type="match status" value="1"/>
</dbReference>
<gene>
    <name evidence="2" type="ORF">Cni_G16354</name>
</gene>
<dbReference type="AlphaFoldDB" id="A0AAQ3KHL0"/>
<dbReference type="EMBL" id="CP136894">
    <property type="protein sequence ID" value="WOL07610.1"/>
    <property type="molecule type" value="Genomic_DNA"/>
</dbReference>
<dbReference type="CDD" id="cd01650">
    <property type="entry name" value="RT_nLTR_like"/>
    <property type="match status" value="1"/>
</dbReference>
<dbReference type="InterPro" id="IPR043502">
    <property type="entry name" value="DNA/RNA_pol_sf"/>
</dbReference>
<reference evidence="2 3" key="1">
    <citation type="submission" date="2023-10" db="EMBL/GenBank/DDBJ databases">
        <title>Chromosome-scale genome assembly provides insights into flower coloration mechanisms of Canna indica.</title>
        <authorList>
            <person name="Li C."/>
        </authorList>
    </citation>
    <scope>NUCLEOTIDE SEQUENCE [LARGE SCALE GENOMIC DNA]</scope>
    <source>
        <tissue evidence="2">Flower</tissue>
    </source>
</reference>
<accession>A0AAQ3KHL0</accession>
<evidence type="ECO:0000259" key="1">
    <source>
        <dbReference type="PROSITE" id="PS50878"/>
    </source>
</evidence>
<feature type="domain" description="Reverse transcriptase" evidence="1">
    <location>
        <begin position="204"/>
        <end position="484"/>
    </location>
</feature>
<name>A0AAQ3KHL0_9LILI</name>
<dbReference type="PROSITE" id="PS50878">
    <property type="entry name" value="RT_POL"/>
    <property type="match status" value="1"/>
</dbReference>
<organism evidence="2 3">
    <name type="scientific">Canna indica</name>
    <name type="common">Indian-shot</name>
    <dbReference type="NCBI Taxonomy" id="4628"/>
    <lineage>
        <taxon>Eukaryota</taxon>
        <taxon>Viridiplantae</taxon>
        <taxon>Streptophyta</taxon>
        <taxon>Embryophyta</taxon>
        <taxon>Tracheophyta</taxon>
        <taxon>Spermatophyta</taxon>
        <taxon>Magnoliopsida</taxon>
        <taxon>Liliopsida</taxon>
        <taxon>Zingiberales</taxon>
        <taxon>Cannaceae</taxon>
        <taxon>Canna</taxon>
    </lineage>
</organism>
<dbReference type="PANTHER" id="PTHR31635:SF196">
    <property type="entry name" value="REVERSE TRANSCRIPTASE DOMAIN-CONTAINING PROTEIN-RELATED"/>
    <property type="match status" value="1"/>
</dbReference>
<proteinExistence type="predicted"/>
<sequence>MEYPDLYQTVQKHWENEEICKLPLYEKLEKLKSVLDRWNRDSVGKLETKLKEATAELSCLEMKEDFRVLTDMDRSKIRSARNKVNALSRLIQQKWNNIEELEVEGKIFRKGEEIVEQFALWYKNIWKDKDHMEGELSNIANLNWGKLSEEDKANMSKEVSLNEIWCSLNSLGRGKSPGMDGFTLEFYIHNWKIVKMDIKNELDKFWVTKSCPQEWKETVLVLVPKVEKARKIEEFRPIALCNVLYKVLTKIIVNRIRPVLCKLISPAQSAFILGRPMQDNVLVVNEVVNAFHTSKAKEPYFIMKLDLEKAYDKVRWEAIYEVIRMMNFPELVIGWIKSCIEDVNFHCKFNGEISGGFKGMKGIRQGDPLSPYLFILLEETFSRIMEKFVEERKVTPFKTKGFRMSHLCYADDIFIVLKGDIKSCKGLREALDLYCDFSGQKINARKSELFFPKKCPVKIKHRICEIFSMKEGEFPEIPWYGEFNPWKLDGKTKWSWWPTYIDAVELNKYTRVCDFISEGVWNVNVMKDCFGNLLMQKIEAILIDENEGVDGWIWEENWKGCLTVKNVYCHLKSEEISTEDTQINWRDIWRLKAEAASNLKAFMAISWWQIWKCRNDCKFEGFKARCGFLIVDADGKVLDEGSSTETATNPLYAEAKAIWVGLDNVRKKNMKRI</sequence>
<dbReference type="PANTHER" id="PTHR31635">
    <property type="entry name" value="REVERSE TRANSCRIPTASE DOMAIN-CONTAINING PROTEIN-RELATED"/>
    <property type="match status" value="1"/>
</dbReference>
<keyword evidence="3" id="KW-1185">Reference proteome</keyword>
<evidence type="ECO:0000313" key="3">
    <source>
        <dbReference type="Proteomes" id="UP001327560"/>
    </source>
</evidence>